<comment type="caution">
    <text evidence="1">The sequence shown here is derived from an EMBL/GenBank/DDBJ whole genome shotgun (WGS) entry which is preliminary data.</text>
</comment>
<dbReference type="EMBL" id="BMAW01043520">
    <property type="protein sequence ID" value="GFS39837.1"/>
    <property type="molecule type" value="Genomic_DNA"/>
</dbReference>
<keyword evidence="2" id="KW-1185">Reference proteome</keyword>
<organism evidence="1 2">
    <name type="scientific">Nephila pilipes</name>
    <name type="common">Giant wood spider</name>
    <name type="synonym">Nephila maculata</name>
    <dbReference type="NCBI Taxonomy" id="299642"/>
    <lineage>
        <taxon>Eukaryota</taxon>
        <taxon>Metazoa</taxon>
        <taxon>Ecdysozoa</taxon>
        <taxon>Arthropoda</taxon>
        <taxon>Chelicerata</taxon>
        <taxon>Arachnida</taxon>
        <taxon>Araneae</taxon>
        <taxon>Araneomorphae</taxon>
        <taxon>Entelegynae</taxon>
        <taxon>Araneoidea</taxon>
        <taxon>Nephilidae</taxon>
        <taxon>Nephila</taxon>
    </lineage>
</organism>
<sequence length="74" mass="8181">MVHTIKTALVAHLYGLHTSQIISSIPRASSLPVRPSTGSPGRHPGALVTPSVGHRTWHSQELLLRPWIDQKLRM</sequence>
<name>A0A8X6MCF1_NEPPI</name>
<gene>
    <name evidence="1" type="ORF">NPIL_160111</name>
</gene>
<reference evidence="1" key="1">
    <citation type="submission" date="2020-08" db="EMBL/GenBank/DDBJ databases">
        <title>Multicomponent nature underlies the extraordinary mechanical properties of spider dragline silk.</title>
        <authorList>
            <person name="Kono N."/>
            <person name="Nakamura H."/>
            <person name="Mori M."/>
            <person name="Yoshida Y."/>
            <person name="Ohtoshi R."/>
            <person name="Malay A.D."/>
            <person name="Moran D.A.P."/>
            <person name="Tomita M."/>
            <person name="Numata K."/>
            <person name="Arakawa K."/>
        </authorList>
    </citation>
    <scope>NUCLEOTIDE SEQUENCE</scope>
</reference>
<evidence type="ECO:0000313" key="1">
    <source>
        <dbReference type="EMBL" id="GFS39837.1"/>
    </source>
</evidence>
<accession>A0A8X6MCF1</accession>
<dbReference type="Proteomes" id="UP000887013">
    <property type="component" value="Unassembled WGS sequence"/>
</dbReference>
<dbReference type="OrthoDB" id="6422396at2759"/>
<proteinExistence type="predicted"/>
<evidence type="ECO:0000313" key="2">
    <source>
        <dbReference type="Proteomes" id="UP000887013"/>
    </source>
</evidence>
<dbReference type="AlphaFoldDB" id="A0A8X6MCF1"/>
<protein>
    <submittedName>
        <fullName evidence="1">Uncharacterized protein</fullName>
    </submittedName>
</protein>